<dbReference type="PANTHER" id="PTHR13504">
    <property type="entry name" value="FIDO DOMAIN-CONTAINING PROTEIN DDB_G0283145"/>
    <property type="match status" value="1"/>
</dbReference>
<dbReference type="InterPro" id="IPR003812">
    <property type="entry name" value="Fido"/>
</dbReference>
<reference evidence="4 5" key="1">
    <citation type="submission" date="2020-03" db="EMBL/GenBank/DDBJ databases">
        <title>Hydrogenophaga sp. nov. isolated from cyanobacterial mat.</title>
        <authorList>
            <person name="Thorat V."/>
            <person name="Kirdat K."/>
            <person name="Tiwarekar B."/>
            <person name="Costa E.D."/>
            <person name="Yadav A."/>
        </authorList>
    </citation>
    <scope>NUCLEOTIDE SEQUENCE [LARGE SCALE GENOMIC DNA]</scope>
    <source>
        <strain evidence="4 5">BA0156</strain>
    </source>
</reference>
<dbReference type="Gene3D" id="1.10.3290.10">
    <property type="entry name" value="Fido-like domain"/>
    <property type="match status" value="1"/>
</dbReference>
<keyword evidence="2" id="KW-0067">ATP-binding</keyword>
<gene>
    <name evidence="4" type="ORF">G9Q37_07820</name>
</gene>
<feature type="domain" description="Fido" evidence="3">
    <location>
        <begin position="238"/>
        <end position="391"/>
    </location>
</feature>
<dbReference type="RefSeq" id="WP_166226656.1">
    <property type="nucleotide sequence ID" value="NZ_CP049989.1"/>
</dbReference>
<feature type="active site" evidence="1">
    <location>
        <position position="323"/>
    </location>
</feature>
<evidence type="ECO:0000259" key="3">
    <source>
        <dbReference type="PROSITE" id="PS51459"/>
    </source>
</evidence>
<sequence>MNNPIGTAWLVHRYALQVAQPLPVLSEIGGRRESRRVDGAQRERYTEAMRPEPTLRGHLGFLLKHEVPHFELLSRLFEVCDPLELQAWFLNEPTGQYARRACFLYEWFTGRRLAVEGATKGAYVDALNPERVVTASAGRSVPSRRWRVNDNMPGTPAFCPFVRQGTDLGASMALDIPALLGQLSDEFGEEVLMRSAVWMTLRESRSSFAIEGEGHQADRIQRFASVLGRRTGRGDVPLTSDSLAVLQRDILGPRTTVRAFGLRQSPVFVGESVHFQDVVHYIAPPPEDLPAMLEGLATFLHRTTGQSPVMRAAVAAFGFVYLHPLADGNGRLHRFLINDMLRRDGAVPEPLILPISSLITADPAERRAYDRILEAVSVPLMAAAAGHYTFGAPVPYPDGISSNLHVDAPERLRPVWRLPDLTPHVRYLADVIARTITQDMRQESRTLRSHLRAREAIKNIIEMPDVQADRVVRSIEQNRGELTSKLARELPELASEAVWEELVKAVRQAFDDAKPKPDAERA</sequence>
<keyword evidence="5" id="KW-1185">Reference proteome</keyword>
<accession>A0A6G8IFX8</accession>
<organism evidence="4 5">
    <name type="scientific">Hydrogenophaga crocea</name>
    <dbReference type="NCBI Taxonomy" id="2716225"/>
    <lineage>
        <taxon>Bacteria</taxon>
        <taxon>Pseudomonadati</taxon>
        <taxon>Pseudomonadota</taxon>
        <taxon>Betaproteobacteria</taxon>
        <taxon>Burkholderiales</taxon>
        <taxon>Comamonadaceae</taxon>
        <taxon>Hydrogenophaga</taxon>
    </lineage>
</organism>
<evidence type="ECO:0000256" key="1">
    <source>
        <dbReference type="PIRSR" id="PIRSR640198-1"/>
    </source>
</evidence>
<dbReference type="EMBL" id="CP049989">
    <property type="protein sequence ID" value="QIM52053.1"/>
    <property type="molecule type" value="Genomic_DNA"/>
</dbReference>
<dbReference type="Pfam" id="PF02661">
    <property type="entry name" value="Fic"/>
    <property type="match status" value="1"/>
</dbReference>
<dbReference type="GO" id="GO:0005524">
    <property type="term" value="F:ATP binding"/>
    <property type="evidence" value="ECO:0007669"/>
    <property type="project" value="UniProtKB-KW"/>
</dbReference>
<evidence type="ECO:0000313" key="5">
    <source>
        <dbReference type="Proteomes" id="UP000503162"/>
    </source>
</evidence>
<dbReference type="InterPro" id="IPR036597">
    <property type="entry name" value="Fido-like_dom_sf"/>
</dbReference>
<proteinExistence type="predicted"/>
<name>A0A6G8IFX8_9BURK</name>
<feature type="binding site" evidence="2">
    <location>
        <begin position="327"/>
        <end position="334"/>
    </location>
    <ligand>
        <name>ATP</name>
        <dbReference type="ChEBI" id="CHEBI:30616"/>
    </ligand>
</feature>
<dbReference type="AlphaFoldDB" id="A0A6G8IFX8"/>
<dbReference type="KEGG" id="hcz:G9Q37_07820"/>
<protein>
    <submittedName>
        <fullName evidence="4">Fic family protein</fullName>
    </submittedName>
</protein>
<keyword evidence="2" id="KW-0547">Nucleotide-binding</keyword>
<dbReference type="SUPFAM" id="SSF140931">
    <property type="entry name" value="Fic-like"/>
    <property type="match status" value="1"/>
</dbReference>
<dbReference type="PROSITE" id="PS51459">
    <property type="entry name" value="FIDO"/>
    <property type="match status" value="1"/>
</dbReference>
<evidence type="ECO:0000313" key="4">
    <source>
        <dbReference type="EMBL" id="QIM52053.1"/>
    </source>
</evidence>
<dbReference type="Proteomes" id="UP000503162">
    <property type="component" value="Chromosome"/>
</dbReference>
<evidence type="ECO:0000256" key="2">
    <source>
        <dbReference type="PIRSR" id="PIRSR640198-2"/>
    </source>
</evidence>
<dbReference type="PANTHER" id="PTHR13504:SF38">
    <property type="entry name" value="FIDO DOMAIN-CONTAINING PROTEIN"/>
    <property type="match status" value="1"/>
</dbReference>
<dbReference type="InterPro" id="IPR040198">
    <property type="entry name" value="Fido_containing"/>
</dbReference>